<keyword evidence="2" id="KW-1185">Reference proteome</keyword>
<dbReference type="AlphaFoldDB" id="A0A803P320"/>
<dbReference type="Proteomes" id="UP000596661">
    <property type="component" value="Chromosome 2"/>
</dbReference>
<accession>A0A803P320</accession>
<evidence type="ECO:0000313" key="1">
    <source>
        <dbReference type="EnsemblPlants" id="cds.evm.model.02.88"/>
    </source>
</evidence>
<dbReference type="Gramene" id="evm.model.02.88">
    <property type="protein sequence ID" value="cds.evm.model.02.88"/>
    <property type="gene ID" value="evm.TU.02.88"/>
</dbReference>
<proteinExistence type="predicted"/>
<reference evidence="1" key="2">
    <citation type="submission" date="2021-03" db="UniProtKB">
        <authorList>
            <consortium name="EnsemblPlants"/>
        </authorList>
    </citation>
    <scope>IDENTIFICATION</scope>
</reference>
<name>A0A803P320_CANSA</name>
<sequence length="93" mass="10014">MTAATLYLQIVHELGGDHDTGDEQAMNIKGVNGQQWLTLSKTIKINISNDEARRATIGVLEDPLKVGVDGNGGSGKAMEDRDLLGVEWPIQVV</sequence>
<dbReference type="EnsemblPlants" id="evm.model.02.88">
    <property type="protein sequence ID" value="cds.evm.model.02.88"/>
    <property type="gene ID" value="evm.TU.02.88"/>
</dbReference>
<protein>
    <submittedName>
        <fullName evidence="1">Uncharacterized protein</fullName>
    </submittedName>
</protein>
<organism evidence="1 2">
    <name type="scientific">Cannabis sativa</name>
    <name type="common">Hemp</name>
    <name type="synonym">Marijuana</name>
    <dbReference type="NCBI Taxonomy" id="3483"/>
    <lineage>
        <taxon>Eukaryota</taxon>
        <taxon>Viridiplantae</taxon>
        <taxon>Streptophyta</taxon>
        <taxon>Embryophyta</taxon>
        <taxon>Tracheophyta</taxon>
        <taxon>Spermatophyta</taxon>
        <taxon>Magnoliopsida</taxon>
        <taxon>eudicotyledons</taxon>
        <taxon>Gunneridae</taxon>
        <taxon>Pentapetalae</taxon>
        <taxon>rosids</taxon>
        <taxon>fabids</taxon>
        <taxon>Rosales</taxon>
        <taxon>Cannabaceae</taxon>
        <taxon>Cannabis</taxon>
    </lineage>
</organism>
<dbReference type="EMBL" id="UZAU01000085">
    <property type="status" value="NOT_ANNOTATED_CDS"/>
    <property type="molecule type" value="Genomic_DNA"/>
</dbReference>
<evidence type="ECO:0000313" key="2">
    <source>
        <dbReference type="Proteomes" id="UP000596661"/>
    </source>
</evidence>
<reference evidence="1" key="1">
    <citation type="submission" date="2018-11" db="EMBL/GenBank/DDBJ databases">
        <authorList>
            <person name="Grassa J C."/>
        </authorList>
    </citation>
    <scope>NUCLEOTIDE SEQUENCE [LARGE SCALE GENOMIC DNA]</scope>
</reference>